<dbReference type="GO" id="GO:0022857">
    <property type="term" value="F:transmembrane transporter activity"/>
    <property type="evidence" value="ECO:0007669"/>
    <property type="project" value="InterPro"/>
</dbReference>
<dbReference type="PANTHER" id="PTHR23519:SF1">
    <property type="entry name" value="AUTOPHAGY-RELATED PROTEIN 22"/>
    <property type="match status" value="1"/>
</dbReference>
<dbReference type="EMBL" id="CAADFG010000001">
    <property type="protein sequence ID" value="VFJ86410.1"/>
    <property type="molecule type" value="Genomic_DNA"/>
</dbReference>
<reference evidence="8" key="1">
    <citation type="submission" date="2019-02" db="EMBL/GenBank/DDBJ databases">
        <authorList>
            <person name="Gruber-Vodicka R. H."/>
            <person name="Seah K. B. B."/>
        </authorList>
    </citation>
    <scope>NUCLEOTIDE SEQUENCE</scope>
    <source>
        <strain evidence="10">BECK_SA2B12</strain>
        <strain evidence="8">BECK_SA2B15</strain>
        <strain evidence="9">BECK_SA2B20</strain>
    </source>
</reference>
<evidence type="ECO:0000259" key="7">
    <source>
        <dbReference type="PROSITE" id="PS50850"/>
    </source>
</evidence>
<evidence type="ECO:0000313" key="10">
    <source>
        <dbReference type="EMBL" id="VFJ95504.1"/>
    </source>
</evidence>
<dbReference type="SUPFAM" id="SSF103473">
    <property type="entry name" value="MFS general substrate transporter"/>
    <property type="match status" value="1"/>
</dbReference>
<sequence length="468" mass="49115">MPWNGKPGPPETGSQGEHGGRRKAIYAWAGYDWANSAFTTLVVTFVYSAYFTRAIAPDPVSGTVLWSRAVAVSGLLIALLAPFLGLLADRGRNRHRYLIGATLVCIVATAALAFVAPGAPRAVWLALTIFVVANVAFEVGGVFYNAFLPDIAPPERLGGVSGLGWGLGYAGGLGCLALALVVLVRDTPLFGIGTALGFHYRATNLLVALWFLVFSLPMLALSVRWGKSRGDALVFRDAGGGDGARPRGLRQTFTALGRHRDTLWFLAARLVYNDGLVTVFAFGGIYAAGTFGMSLSEVIRFGIGINVAAALGAWVFGSVDDRFGGKRTILITLLALAGFTLLAALAPNRTWLWVAGLGIGVFAGPNQAASRALLGRFAPPGRRSGFFGLFAFSGKLTAFLGPLLMGVATGWAGSQRVGVATTLVFFVVGGALLLRVNEERGVARGRGLDPSHPGGKSHCRINPGAIAL</sequence>
<name>A0A450U5F9_9GAMM</name>
<feature type="transmembrane region" description="Helical" evidence="6">
    <location>
        <begin position="298"/>
        <end position="316"/>
    </location>
</feature>
<dbReference type="InterPro" id="IPR050495">
    <property type="entry name" value="ATG22/LtaA_families"/>
</dbReference>
<feature type="domain" description="Major facilitator superfamily (MFS) profile" evidence="7">
    <location>
        <begin position="262"/>
        <end position="468"/>
    </location>
</feature>
<evidence type="ECO:0000313" key="9">
    <source>
        <dbReference type="EMBL" id="VFJ88283.1"/>
    </source>
</evidence>
<feature type="transmembrane region" description="Helical" evidence="6">
    <location>
        <begin position="122"/>
        <end position="148"/>
    </location>
</feature>
<dbReference type="InterPro" id="IPR020846">
    <property type="entry name" value="MFS_dom"/>
</dbReference>
<feature type="transmembrane region" description="Helical" evidence="6">
    <location>
        <begin position="417"/>
        <end position="436"/>
    </location>
</feature>
<organism evidence="8">
    <name type="scientific">Candidatus Kentrum eta</name>
    <dbReference type="NCBI Taxonomy" id="2126337"/>
    <lineage>
        <taxon>Bacteria</taxon>
        <taxon>Pseudomonadati</taxon>
        <taxon>Pseudomonadota</taxon>
        <taxon>Gammaproteobacteria</taxon>
        <taxon>Candidatus Kentrum</taxon>
    </lineage>
</organism>
<dbReference type="InterPro" id="IPR036259">
    <property type="entry name" value="MFS_trans_sf"/>
</dbReference>
<dbReference type="GO" id="GO:0012505">
    <property type="term" value="C:endomembrane system"/>
    <property type="evidence" value="ECO:0007669"/>
    <property type="project" value="UniProtKB-SubCell"/>
</dbReference>
<keyword evidence="5 6" id="KW-0472">Membrane</keyword>
<keyword evidence="4 6" id="KW-1133">Transmembrane helix</keyword>
<feature type="transmembrane region" description="Helical" evidence="6">
    <location>
        <begin position="31"/>
        <end position="50"/>
    </location>
</feature>
<dbReference type="Gene3D" id="1.20.1250.20">
    <property type="entry name" value="MFS general substrate transporter like domains"/>
    <property type="match status" value="1"/>
</dbReference>
<dbReference type="PROSITE" id="PS50850">
    <property type="entry name" value="MFS"/>
    <property type="match status" value="1"/>
</dbReference>
<feature type="transmembrane region" description="Helical" evidence="6">
    <location>
        <begin position="160"/>
        <end position="184"/>
    </location>
</feature>
<keyword evidence="3 6" id="KW-0812">Transmembrane</keyword>
<dbReference type="AlphaFoldDB" id="A0A450U5F9"/>
<feature type="transmembrane region" description="Helical" evidence="6">
    <location>
        <begin position="263"/>
        <end position="286"/>
    </location>
</feature>
<feature type="transmembrane region" description="Helical" evidence="6">
    <location>
        <begin position="352"/>
        <end position="374"/>
    </location>
</feature>
<dbReference type="PANTHER" id="PTHR23519">
    <property type="entry name" value="AUTOPHAGY-RELATED PROTEIN 22"/>
    <property type="match status" value="1"/>
</dbReference>
<evidence type="ECO:0000256" key="2">
    <source>
        <dbReference type="ARBA" id="ARBA00022448"/>
    </source>
</evidence>
<dbReference type="Pfam" id="PF11700">
    <property type="entry name" value="ATG22"/>
    <property type="match status" value="1"/>
</dbReference>
<feature type="transmembrane region" description="Helical" evidence="6">
    <location>
        <begin position="386"/>
        <end position="411"/>
    </location>
</feature>
<dbReference type="InterPro" id="IPR024671">
    <property type="entry name" value="Atg22-like"/>
</dbReference>
<comment type="subcellular location">
    <subcellularLocation>
        <location evidence="1">Endomembrane system</location>
        <topology evidence="1">Multi-pass membrane protein</topology>
    </subcellularLocation>
</comment>
<dbReference type="EMBL" id="CAADFI010000001">
    <property type="protein sequence ID" value="VFJ88283.1"/>
    <property type="molecule type" value="Genomic_DNA"/>
</dbReference>
<feature type="transmembrane region" description="Helical" evidence="6">
    <location>
        <begin position="328"/>
        <end position="346"/>
    </location>
</feature>
<evidence type="ECO:0000313" key="8">
    <source>
        <dbReference type="EMBL" id="VFJ86410.1"/>
    </source>
</evidence>
<protein>
    <submittedName>
        <fullName evidence="8">MFS transporter, UMF1 family</fullName>
    </submittedName>
</protein>
<evidence type="ECO:0000256" key="4">
    <source>
        <dbReference type="ARBA" id="ARBA00022989"/>
    </source>
</evidence>
<proteinExistence type="predicted"/>
<evidence type="ECO:0000256" key="1">
    <source>
        <dbReference type="ARBA" id="ARBA00004127"/>
    </source>
</evidence>
<evidence type="ECO:0000256" key="6">
    <source>
        <dbReference type="SAM" id="Phobius"/>
    </source>
</evidence>
<evidence type="ECO:0000256" key="3">
    <source>
        <dbReference type="ARBA" id="ARBA00022692"/>
    </source>
</evidence>
<keyword evidence="2" id="KW-0813">Transport</keyword>
<evidence type="ECO:0000256" key="5">
    <source>
        <dbReference type="ARBA" id="ARBA00023136"/>
    </source>
</evidence>
<dbReference type="EMBL" id="CAADFJ010000002">
    <property type="protein sequence ID" value="VFJ95504.1"/>
    <property type="molecule type" value="Genomic_DNA"/>
</dbReference>
<feature type="transmembrane region" description="Helical" evidence="6">
    <location>
        <begin position="97"/>
        <end position="116"/>
    </location>
</feature>
<feature type="transmembrane region" description="Helical" evidence="6">
    <location>
        <begin position="204"/>
        <end position="223"/>
    </location>
</feature>
<feature type="transmembrane region" description="Helical" evidence="6">
    <location>
        <begin position="70"/>
        <end position="88"/>
    </location>
</feature>
<gene>
    <name evidence="8" type="ORF">BECKH772A_GA0070896_1000153</name>
    <name evidence="9" type="ORF">BECKH772B_GA0070898_1000145</name>
    <name evidence="10" type="ORF">BECKH772C_GA0070978_1000253</name>
</gene>
<accession>A0A450U5F9</accession>